<dbReference type="PRINTS" id="PR00297">
    <property type="entry name" value="CHAPERONIN10"/>
</dbReference>
<dbReference type="GO" id="GO:0009507">
    <property type="term" value="C:chloroplast"/>
    <property type="evidence" value="ECO:0007669"/>
    <property type="project" value="TreeGrafter"/>
</dbReference>
<dbReference type="GO" id="GO:0044183">
    <property type="term" value="F:protein folding chaperone"/>
    <property type="evidence" value="ECO:0007669"/>
    <property type="project" value="InterPro"/>
</dbReference>
<dbReference type="Gene3D" id="2.30.33.40">
    <property type="entry name" value="GroES chaperonin"/>
    <property type="match status" value="1"/>
</dbReference>
<dbReference type="GO" id="GO:0046872">
    <property type="term" value="F:metal ion binding"/>
    <property type="evidence" value="ECO:0007669"/>
    <property type="project" value="TreeGrafter"/>
</dbReference>
<dbReference type="PANTHER" id="PTHR10772:SF40">
    <property type="entry name" value="(RAPE) HYPOTHETICAL PROTEIN"/>
    <property type="match status" value="1"/>
</dbReference>
<dbReference type="InterPro" id="IPR020818">
    <property type="entry name" value="Chaperonin_GroES"/>
</dbReference>
<reference evidence="4 5" key="1">
    <citation type="journal article" date="2018" name="Front. Plant Sci.">
        <title>Red Clover (Trifolium pratense) and Zigzag Clover (T. medium) - A Picture of Genomic Similarities and Differences.</title>
        <authorList>
            <person name="Dluhosova J."/>
            <person name="Istvanek J."/>
            <person name="Nedelnik J."/>
            <person name="Repkova J."/>
        </authorList>
    </citation>
    <scope>NUCLEOTIDE SEQUENCE [LARGE SCALE GENOMIC DNA]</scope>
    <source>
        <strain evidence="5">cv. 10/8</strain>
        <tissue evidence="4">Leaf</tissue>
    </source>
</reference>
<gene>
    <name evidence="4" type="ORF">A2U01_0009331</name>
</gene>
<dbReference type="InterPro" id="IPR011032">
    <property type="entry name" value="GroES-like_sf"/>
</dbReference>
<accession>A0A392MLP0</accession>
<proteinExistence type="inferred from homology"/>
<comment type="caution">
    <text evidence="4">The sequence shown here is derived from an EMBL/GenBank/DDBJ whole genome shotgun (WGS) entry which is preliminary data.</text>
</comment>
<dbReference type="GO" id="GO:0051087">
    <property type="term" value="F:protein-folding chaperone binding"/>
    <property type="evidence" value="ECO:0007669"/>
    <property type="project" value="TreeGrafter"/>
</dbReference>
<protein>
    <submittedName>
        <fullName evidence="4">GroES chaperonin</fullName>
    </submittedName>
</protein>
<dbReference type="Pfam" id="PF00166">
    <property type="entry name" value="Cpn10"/>
    <property type="match status" value="1"/>
</dbReference>
<dbReference type="Proteomes" id="UP000265520">
    <property type="component" value="Unassembled WGS sequence"/>
</dbReference>
<dbReference type="EMBL" id="LXQA010014182">
    <property type="protein sequence ID" value="MCH88442.1"/>
    <property type="molecule type" value="Genomic_DNA"/>
</dbReference>
<evidence type="ECO:0000256" key="1">
    <source>
        <dbReference type="ARBA" id="ARBA00006975"/>
    </source>
</evidence>
<dbReference type="PROSITE" id="PS00681">
    <property type="entry name" value="CHAPERONINS_CPN10"/>
    <property type="match status" value="1"/>
</dbReference>
<evidence type="ECO:0000256" key="3">
    <source>
        <dbReference type="RuleBase" id="RU003479"/>
    </source>
</evidence>
<dbReference type="FunFam" id="2.30.33.40:FF:000005">
    <property type="entry name" value="20 kDa chaperonin, chloroplastic"/>
    <property type="match status" value="1"/>
</dbReference>
<dbReference type="NCBIfam" id="NF001531">
    <property type="entry name" value="PRK00364.2-2"/>
    <property type="match status" value="1"/>
</dbReference>
<keyword evidence="2 3" id="KW-0143">Chaperone</keyword>
<evidence type="ECO:0000256" key="2">
    <source>
        <dbReference type="ARBA" id="ARBA00023186"/>
    </source>
</evidence>
<dbReference type="SMART" id="SM00883">
    <property type="entry name" value="Cpn10"/>
    <property type="match status" value="1"/>
</dbReference>
<organism evidence="4 5">
    <name type="scientific">Trifolium medium</name>
    <dbReference type="NCBI Taxonomy" id="97028"/>
    <lineage>
        <taxon>Eukaryota</taxon>
        <taxon>Viridiplantae</taxon>
        <taxon>Streptophyta</taxon>
        <taxon>Embryophyta</taxon>
        <taxon>Tracheophyta</taxon>
        <taxon>Spermatophyta</taxon>
        <taxon>Magnoliopsida</taxon>
        <taxon>eudicotyledons</taxon>
        <taxon>Gunneridae</taxon>
        <taxon>Pentapetalae</taxon>
        <taxon>rosids</taxon>
        <taxon>fabids</taxon>
        <taxon>Fabales</taxon>
        <taxon>Fabaceae</taxon>
        <taxon>Papilionoideae</taxon>
        <taxon>50 kb inversion clade</taxon>
        <taxon>NPAAA clade</taxon>
        <taxon>Hologalegina</taxon>
        <taxon>IRL clade</taxon>
        <taxon>Trifolieae</taxon>
        <taxon>Trifolium</taxon>
    </lineage>
</organism>
<dbReference type="GO" id="GO:0005524">
    <property type="term" value="F:ATP binding"/>
    <property type="evidence" value="ECO:0007669"/>
    <property type="project" value="InterPro"/>
</dbReference>
<evidence type="ECO:0000313" key="5">
    <source>
        <dbReference type="Proteomes" id="UP000265520"/>
    </source>
</evidence>
<dbReference type="AlphaFoldDB" id="A0A392MLP0"/>
<dbReference type="InterPro" id="IPR018369">
    <property type="entry name" value="Chaprnonin_Cpn10_CS"/>
</dbReference>
<dbReference type="CDD" id="cd00320">
    <property type="entry name" value="cpn10"/>
    <property type="match status" value="1"/>
</dbReference>
<dbReference type="PANTHER" id="PTHR10772">
    <property type="entry name" value="10 KDA HEAT SHOCK PROTEIN"/>
    <property type="match status" value="1"/>
</dbReference>
<sequence>YTTIKPLGDRVLLKIKEAEEKTQGGILLPSNAQTKPQGGEVVAVGEGKTPGKNQVENSVKPGAQVVYSKYAGTEVDFNGEKHLILKDDDIVGILETDDIKDLKPLNDRVLIQVLNVYSFAYFVVDPRWRMAVVHFFNLDPVSLN</sequence>
<feature type="non-terminal residue" evidence="4">
    <location>
        <position position="1"/>
    </location>
</feature>
<dbReference type="GO" id="GO:0051082">
    <property type="term" value="F:unfolded protein binding"/>
    <property type="evidence" value="ECO:0007669"/>
    <property type="project" value="TreeGrafter"/>
</dbReference>
<dbReference type="InterPro" id="IPR037124">
    <property type="entry name" value="Chaperonin_GroES_sf"/>
</dbReference>
<dbReference type="GO" id="GO:0005739">
    <property type="term" value="C:mitochondrion"/>
    <property type="evidence" value="ECO:0007669"/>
    <property type="project" value="TreeGrafter"/>
</dbReference>
<dbReference type="HAMAP" id="MF_00580">
    <property type="entry name" value="CH10"/>
    <property type="match status" value="1"/>
</dbReference>
<comment type="similarity">
    <text evidence="1 3">Belongs to the GroES chaperonin family.</text>
</comment>
<evidence type="ECO:0000313" key="4">
    <source>
        <dbReference type="EMBL" id="MCH88442.1"/>
    </source>
</evidence>
<dbReference type="SUPFAM" id="SSF50129">
    <property type="entry name" value="GroES-like"/>
    <property type="match status" value="1"/>
</dbReference>
<name>A0A392MLP0_9FABA</name>
<keyword evidence="5" id="KW-1185">Reference proteome</keyword>